<dbReference type="InterPro" id="IPR041654">
    <property type="entry name" value="StyA_sbd"/>
</dbReference>
<evidence type="ECO:0000259" key="1">
    <source>
        <dbReference type="Pfam" id="PF17885"/>
    </source>
</evidence>
<dbReference type="PRINTS" id="PR00420">
    <property type="entry name" value="RNGMNOXGNASE"/>
</dbReference>
<keyword evidence="3" id="KW-1185">Reference proteome</keyword>
<dbReference type="Pfam" id="PF17885">
    <property type="entry name" value="Smoa_sbd"/>
    <property type="match status" value="1"/>
</dbReference>
<dbReference type="EMBL" id="VITY01000011">
    <property type="protein sequence ID" value="TWB93180.1"/>
    <property type="molecule type" value="Genomic_DNA"/>
</dbReference>
<gene>
    <name evidence="2" type="ORF">FBZ93_111219</name>
</gene>
<comment type="caution">
    <text evidence="2">The sequence shown here is derived from an EMBL/GenBank/DDBJ whole genome shotgun (WGS) entry which is preliminary data.</text>
</comment>
<reference evidence="2 3" key="1">
    <citation type="submission" date="2019-06" db="EMBL/GenBank/DDBJ databases">
        <title>Genomic Encyclopedia of Type Strains, Phase IV (KMG-V): Genome sequencing to study the core and pangenomes of soil and plant-associated prokaryotes.</title>
        <authorList>
            <person name="Whitman W."/>
        </authorList>
    </citation>
    <scope>NUCLEOTIDE SEQUENCE [LARGE SCALE GENOMIC DNA]</scope>
    <source>
        <strain evidence="2 3">BR 10355</strain>
    </source>
</reference>
<sequence>MPNTKRKAAIVGAGLAGTTAGLGLVNAGFDVTIYSDRDRASLRDDMPPTGTAVYFGNSLEYDAEIIENLYDVGTSTGMSVRIFSGSGETRTPVLEFDRPFNYRAQAVDTRLRADDRLGRFLARGGQFVVRTVTPDDLDAIAAQVDLTLVATGKGGLSLLFPADPDRTVYAKPQRQLLLATFKGLNRADHQFAYRSSDGARHNWFTIHADFGETFFGPYLHKDAGATRAFIGFAKPGSPWVDLFKSATDTQSARDAVVKLFATYFPEDLALVAQLEPLHEDPHSWFLGAVTPTVRRAVARTKNGHPVAAIGDAAVSFDPIGGQGAQNAVIQSVLLIRALREHKGKITYEWLWDQFNTHWDHRAEAATEVTRLFLGDEKYAAHAELLFPAAAVNAKIGSAFFDFLSEPRPLLGIQTREQIGKFISDLAGETAETVLARFKAPKQFAQAKAGDRSLVST</sequence>
<dbReference type="RefSeq" id="WP_146990316.1">
    <property type="nucleotide sequence ID" value="NZ_VITY01000011.1"/>
</dbReference>
<organism evidence="2 3">
    <name type="scientific">Bradyrhizobium macuxiense</name>
    <dbReference type="NCBI Taxonomy" id="1755647"/>
    <lineage>
        <taxon>Bacteria</taxon>
        <taxon>Pseudomonadati</taxon>
        <taxon>Pseudomonadota</taxon>
        <taxon>Alphaproteobacteria</taxon>
        <taxon>Hyphomicrobiales</taxon>
        <taxon>Nitrobacteraceae</taxon>
        <taxon>Bradyrhizobium</taxon>
    </lineage>
</organism>
<accession>A0A560LIT6</accession>
<proteinExistence type="predicted"/>
<dbReference type="Gene3D" id="3.50.50.60">
    <property type="entry name" value="FAD/NAD(P)-binding domain"/>
    <property type="match status" value="3"/>
</dbReference>
<dbReference type="AlphaFoldDB" id="A0A560LIT6"/>
<dbReference type="OrthoDB" id="8801399at2"/>
<name>A0A560LIT6_9BRAD</name>
<dbReference type="InterPro" id="IPR036188">
    <property type="entry name" value="FAD/NAD-bd_sf"/>
</dbReference>
<evidence type="ECO:0000313" key="2">
    <source>
        <dbReference type="EMBL" id="TWB93180.1"/>
    </source>
</evidence>
<feature type="domain" description="Styrene monooxygenase StyA putative substrate binding" evidence="1">
    <location>
        <begin position="152"/>
        <end position="266"/>
    </location>
</feature>
<protein>
    <submittedName>
        <fullName evidence="2">Flavin-dependent dehydrogenase</fullName>
    </submittedName>
</protein>
<evidence type="ECO:0000313" key="3">
    <source>
        <dbReference type="Proteomes" id="UP000321304"/>
    </source>
</evidence>
<dbReference type="Proteomes" id="UP000321304">
    <property type="component" value="Unassembled WGS sequence"/>
</dbReference>
<dbReference type="SUPFAM" id="SSF51905">
    <property type="entry name" value="FAD/NAD(P)-binding domain"/>
    <property type="match status" value="1"/>
</dbReference>